<feature type="DNA-binding region" description="H-T-H motif" evidence="2">
    <location>
        <begin position="34"/>
        <end position="53"/>
    </location>
</feature>
<evidence type="ECO:0000256" key="1">
    <source>
        <dbReference type="ARBA" id="ARBA00023125"/>
    </source>
</evidence>
<dbReference type="PANTHER" id="PTHR43479">
    <property type="entry name" value="ACREF/ENVCD OPERON REPRESSOR-RELATED"/>
    <property type="match status" value="1"/>
</dbReference>
<evidence type="ECO:0000313" key="5">
    <source>
        <dbReference type="Proteomes" id="UP000094271"/>
    </source>
</evidence>
<dbReference type="GO" id="GO:0003677">
    <property type="term" value="F:DNA binding"/>
    <property type="evidence" value="ECO:0007669"/>
    <property type="project" value="UniProtKB-UniRule"/>
</dbReference>
<accession>A0A1E3UDZ3</accession>
<proteinExistence type="predicted"/>
<comment type="caution">
    <text evidence="4">The sequence shown here is derived from an EMBL/GenBank/DDBJ whole genome shotgun (WGS) entry which is preliminary data.</text>
</comment>
<dbReference type="PROSITE" id="PS50977">
    <property type="entry name" value="HTH_TETR_2"/>
    <property type="match status" value="1"/>
</dbReference>
<feature type="domain" description="HTH tetR-type" evidence="3">
    <location>
        <begin position="11"/>
        <end position="71"/>
    </location>
</feature>
<name>A0A1E3UDZ3_9FIRM</name>
<gene>
    <name evidence="4" type="ORF">BEI59_23280</name>
</gene>
<dbReference type="InterPro" id="IPR009057">
    <property type="entry name" value="Homeodomain-like_sf"/>
</dbReference>
<keyword evidence="1 2" id="KW-0238">DNA-binding</keyword>
<evidence type="ECO:0000256" key="2">
    <source>
        <dbReference type="PROSITE-ProRule" id="PRU00335"/>
    </source>
</evidence>
<dbReference type="OrthoDB" id="9812484at2"/>
<dbReference type="Pfam" id="PF00440">
    <property type="entry name" value="TetR_N"/>
    <property type="match status" value="1"/>
</dbReference>
<dbReference type="RefSeq" id="WP_025483336.1">
    <property type="nucleotide sequence ID" value="NZ_CABMHK010000070.1"/>
</dbReference>
<dbReference type="InterPro" id="IPR001647">
    <property type="entry name" value="HTH_TetR"/>
</dbReference>
<dbReference type="AlphaFoldDB" id="A0A1E3UDZ3"/>
<protein>
    <recommendedName>
        <fullName evidence="3">HTH tetR-type domain-containing protein</fullName>
    </recommendedName>
</protein>
<organism evidence="4 5">
    <name type="scientific">Eisenbergiella tayi</name>
    <dbReference type="NCBI Taxonomy" id="1432052"/>
    <lineage>
        <taxon>Bacteria</taxon>
        <taxon>Bacillati</taxon>
        <taxon>Bacillota</taxon>
        <taxon>Clostridia</taxon>
        <taxon>Lachnospirales</taxon>
        <taxon>Lachnospiraceae</taxon>
        <taxon>Eisenbergiella</taxon>
    </lineage>
</organism>
<sequence length="201" mass="22988">MAIKFTEREMIGIRRKLKDYARRTVVHTSMQKITIGDLAKAAGISQSAFYKFYDSKELLFFEIMEDMHSDLAENMNKSLLESSGLPPQERLVQAMRSAIRYMDEIELMRFFQEDVPVILMKMPQEILDKHYHSHDVHIRNALKGSGIEIKVPDDVLSSLIHILAYSLIHKEDCGRQYDLALDVLIRSAGEYVLTGRVPGGG</sequence>
<dbReference type="Proteomes" id="UP000094271">
    <property type="component" value="Unassembled WGS sequence"/>
</dbReference>
<reference evidence="4 5" key="1">
    <citation type="submission" date="2016-08" db="EMBL/GenBank/DDBJ databases">
        <authorList>
            <person name="Seilhamer J.J."/>
        </authorList>
    </citation>
    <scope>NUCLEOTIDE SEQUENCE [LARGE SCALE GENOMIC DNA]</scope>
    <source>
        <strain evidence="4 5">NML150140-1</strain>
    </source>
</reference>
<dbReference type="InterPro" id="IPR050624">
    <property type="entry name" value="HTH-type_Tx_Regulator"/>
</dbReference>
<evidence type="ECO:0000313" key="4">
    <source>
        <dbReference type="EMBL" id="ODR46952.1"/>
    </source>
</evidence>
<dbReference type="Gene3D" id="1.10.10.60">
    <property type="entry name" value="Homeodomain-like"/>
    <property type="match status" value="1"/>
</dbReference>
<dbReference type="PANTHER" id="PTHR43479:SF11">
    <property type="entry name" value="ACREF_ENVCD OPERON REPRESSOR-RELATED"/>
    <property type="match status" value="1"/>
</dbReference>
<dbReference type="EMBL" id="MEHA01000021">
    <property type="protein sequence ID" value="ODR46952.1"/>
    <property type="molecule type" value="Genomic_DNA"/>
</dbReference>
<evidence type="ECO:0000259" key="3">
    <source>
        <dbReference type="PROSITE" id="PS50977"/>
    </source>
</evidence>
<dbReference type="SUPFAM" id="SSF46689">
    <property type="entry name" value="Homeodomain-like"/>
    <property type="match status" value="1"/>
</dbReference>
<dbReference type="Gene3D" id="1.10.357.10">
    <property type="entry name" value="Tetracycline Repressor, domain 2"/>
    <property type="match status" value="1"/>
</dbReference>